<organism evidence="2 3">
    <name type="scientific">Vulcanisaeta souniana JCM 11219</name>
    <dbReference type="NCBI Taxonomy" id="1293586"/>
    <lineage>
        <taxon>Archaea</taxon>
        <taxon>Thermoproteota</taxon>
        <taxon>Thermoprotei</taxon>
        <taxon>Thermoproteales</taxon>
        <taxon>Thermoproteaceae</taxon>
        <taxon>Vulcanisaeta</taxon>
    </lineage>
</organism>
<dbReference type="EMBL" id="BMNM01000011">
    <property type="protein sequence ID" value="GGI84577.1"/>
    <property type="molecule type" value="Genomic_DNA"/>
</dbReference>
<reference evidence="2" key="1">
    <citation type="journal article" date="2014" name="Int. J. Syst. Evol. Microbiol.">
        <title>Complete genome sequence of Corynebacterium casei LMG S-19264T (=DSM 44701T), isolated from a smear-ripened cheese.</title>
        <authorList>
            <consortium name="US DOE Joint Genome Institute (JGI-PGF)"/>
            <person name="Walter F."/>
            <person name="Albersmeier A."/>
            <person name="Kalinowski J."/>
            <person name="Ruckert C."/>
        </authorList>
    </citation>
    <scope>NUCLEOTIDE SEQUENCE</scope>
    <source>
        <strain evidence="2">JCM 11219</strain>
    </source>
</reference>
<gene>
    <name evidence="2" type="ORF">GCM10007112_22010</name>
    <name evidence="1" type="ORF">Vsou_17460</name>
</gene>
<evidence type="ECO:0000313" key="3">
    <source>
        <dbReference type="Proteomes" id="UP000657075"/>
    </source>
</evidence>
<proteinExistence type="predicted"/>
<keyword evidence="4" id="KW-1185">Reference proteome</keyword>
<accession>A0A830EH93</accession>
<dbReference type="OrthoDB" id="24782at2157"/>
<dbReference type="EMBL" id="AP026830">
    <property type="protein sequence ID" value="BDR92653.1"/>
    <property type="molecule type" value="Genomic_DNA"/>
</dbReference>
<name>A0A830EH93_9CREN</name>
<evidence type="ECO:0000313" key="1">
    <source>
        <dbReference type="EMBL" id="BDR92653.1"/>
    </source>
</evidence>
<evidence type="ECO:0000313" key="2">
    <source>
        <dbReference type="EMBL" id="GGI84577.1"/>
    </source>
</evidence>
<dbReference type="Proteomes" id="UP001060771">
    <property type="component" value="Chromosome"/>
</dbReference>
<reference evidence="2" key="2">
    <citation type="submission" date="2020-09" db="EMBL/GenBank/DDBJ databases">
        <authorList>
            <person name="Sun Q."/>
            <person name="Ohkuma M."/>
        </authorList>
    </citation>
    <scope>NUCLEOTIDE SEQUENCE</scope>
    <source>
        <strain evidence="2">JCM 11219</strain>
    </source>
</reference>
<dbReference type="Proteomes" id="UP000657075">
    <property type="component" value="Unassembled WGS sequence"/>
</dbReference>
<reference evidence="4" key="3">
    <citation type="submission" date="2022-09" db="EMBL/GenBank/DDBJ databases">
        <title>Complete genome sequence of Vulcanisaeta souniana.</title>
        <authorList>
            <person name="Kato S."/>
            <person name="Itoh T."/>
            <person name="Ohkuma M."/>
        </authorList>
    </citation>
    <scope>NUCLEOTIDE SEQUENCE [LARGE SCALE GENOMIC DNA]</scope>
    <source>
        <strain evidence="4">JCM 11219</strain>
    </source>
</reference>
<protein>
    <submittedName>
        <fullName evidence="2">Uncharacterized protein</fullName>
    </submittedName>
</protein>
<dbReference type="GeneID" id="76207291"/>
<reference evidence="1" key="4">
    <citation type="journal article" date="2023" name="Microbiol. Resour. Announc.">
        <title>Complete Genome Sequence of Vulcanisaeta souniana Strain IC-059, a Hyperthermophilic Archaeon Isolated from Hot Spring Water in Japan.</title>
        <authorList>
            <person name="Kato S."/>
            <person name="Itoh T."/>
            <person name="Wu L."/>
            <person name="Ma J."/>
            <person name="Ohkuma M."/>
        </authorList>
    </citation>
    <scope>NUCLEOTIDE SEQUENCE</scope>
    <source>
        <strain evidence="1">JCM 11219</strain>
    </source>
</reference>
<dbReference type="RefSeq" id="WP_188603963.1">
    <property type="nucleotide sequence ID" value="NZ_AP026830.1"/>
</dbReference>
<sequence length="379" mass="42772">MLISELRRGGTRGSEYAYVLIGNELVHVSEVGKLVKHDGDEHVYEIPSNVPSWIFIFHFSRSGYGGVTRCSPGNYVNTVDYTKCESRAIEDAVNDWLSDVNFRIKNPELRGLLNELFSEFVMMANEARSYWGLIGGELRFMGHASRLSEFFNIPRIYYFTELSIPSDAGRIRGIKTTMSLIYENWIATKVAETLSTRSLIRRSWEANEPFISRPVTVWFEQGGGTSFTILNTPHGDFTMWLEFQVDPAIHVFLDANIVLENGKLRFVRPPGRRAVRPDIVVVRGRFDGVNDLVKSGSGIDLLIECKALPYEVWERDIDGQVIPYVRQFRPGKVMLITRHAVPNNVKVKLSNNGVEVIEDVRPGGKGVSKLVNAINSAIT</sequence>
<evidence type="ECO:0000313" key="4">
    <source>
        <dbReference type="Proteomes" id="UP001060771"/>
    </source>
</evidence>
<dbReference type="AlphaFoldDB" id="A0A830EH93"/>